<dbReference type="SMART" id="SM00091">
    <property type="entry name" value="PAS"/>
    <property type="match status" value="2"/>
</dbReference>
<dbReference type="InterPro" id="IPR003661">
    <property type="entry name" value="HisK_dim/P_dom"/>
</dbReference>
<dbReference type="InterPro" id="IPR036804">
    <property type="entry name" value="CheR_N_sf"/>
</dbReference>
<evidence type="ECO:0000259" key="9">
    <source>
        <dbReference type="PROSITE" id="PS50109"/>
    </source>
</evidence>
<evidence type="ECO:0008006" key="15">
    <source>
        <dbReference type="Google" id="ProtNLM"/>
    </source>
</evidence>
<dbReference type="InterPro" id="IPR005467">
    <property type="entry name" value="His_kinase_dom"/>
</dbReference>
<dbReference type="Pfam" id="PF02518">
    <property type="entry name" value="HATPase_c"/>
    <property type="match status" value="1"/>
</dbReference>
<dbReference type="InterPro" id="IPR036097">
    <property type="entry name" value="HisK_dim/P_sf"/>
</dbReference>
<evidence type="ECO:0000259" key="10">
    <source>
        <dbReference type="PROSITE" id="PS50112"/>
    </source>
</evidence>
<keyword evidence="7" id="KW-0175">Coiled coil</keyword>
<dbReference type="SUPFAM" id="SSF52738">
    <property type="entry name" value="Methylesterase CheB, C-terminal domain"/>
    <property type="match status" value="1"/>
</dbReference>
<dbReference type="Pfam" id="PF13426">
    <property type="entry name" value="PAS_9"/>
    <property type="match status" value="1"/>
</dbReference>
<dbReference type="Pfam" id="PF01339">
    <property type="entry name" value="CheB_methylest"/>
    <property type="match status" value="1"/>
</dbReference>
<dbReference type="SUPFAM" id="SSF53335">
    <property type="entry name" value="S-adenosyl-L-methionine-dependent methyltransferases"/>
    <property type="match status" value="1"/>
</dbReference>
<feature type="domain" description="PAS" evidence="10">
    <location>
        <begin position="886"/>
        <end position="956"/>
    </location>
</feature>
<dbReference type="Pfam" id="PF01739">
    <property type="entry name" value="CheR"/>
    <property type="match status" value="1"/>
</dbReference>
<dbReference type="Pfam" id="PF00512">
    <property type="entry name" value="HisKA"/>
    <property type="match status" value="1"/>
</dbReference>
<keyword evidence="6" id="KW-0378">Hydrolase</keyword>
<dbReference type="InterPro" id="IPR035965">
    <property type="entry name" value="PAS-like_dom_sf"/>
</dbReference>
<dbReference type="Pfam" id="PF13596">
    <property type="entry name" value="PAS_10"/>
    <property type="match status" value="1"/>
</dbReference>
<dbReference type="InterPro" id="IPR003594">
    <property type="entry name" value="HATPase_dom"/>
</dbReference>
<dbReference type="GO" id="GO:0032259">
    <property type="term" value="P:methylation"/>
    <property type="evidence" value="ECO:0007669"/>
    <property type="project" value="UniProtKB-KW"/>
</dbReference>
<feature type="region of interest" description="Disordered" evidence="8">
    <location>
        <begin position="1"/>
        <end position="47"/>
    </location>
</feature>
<feature type="active site" evidence="6">
    <location>
        <position position="91"/>
    </location>
</feature>
<dbReference type="InterPro" id="IPR000673">
    <property type="entry name" value="Sig_transdc_resp-reg_Me-estase"/>
</dbReference>
<dbReference type="GO" id="GO:0000155">
    <property type="term" value="F:phosphorelay sensor kinase activity"/>
    <property type="evidence" value="ECO:0007669"/>
    <property type="project" value="InterPro"/>
</dbReference>
<dbReference type="PROSITE" id="PS50123">
    <property type="entry name" value="CHER"/>
    <property type="match status" value="1"/>
</dbReference>
<dbReference type="Gene3D" id="1.10.287.130">
    <property type="match status" value="1"/>
</dbReference>
<dbReference type="InterPro" id="IPR022641">
    <property type="entry name" value="CheR_N"/>
</dbReference>
<dbReference type="GO" id="GO:0008984">
    <property type="term" value="F:protein-glutamate methylesterase activity"/>
    <property type="evidence" value="ECO:0007669"/>
    <property type="project" value="InterPro"/>
</dbReference>
<sequence length="1373" mass="152982">MRTKNSSRARRPSSRKKKPANAQVAPKLEARALGPAGEPAPRAPAQRAPLVQVSPSYVVGIGSSAGGLEALRVLIGGLKSADRMSLVIVQHLAPQHRSRLVEIISHSTSLSVKEVTEGEDLCANTVYVTPPNADVIADGRALLLRKPGTKVGPKPSVDLFFKSIAEHYGENAIGVVLSGTGSDGAQGVLAIKAAGGVTICQTPESAKYDGMPRAAKQTGAVDLELGLEEMANQLSKFNELASRHDQPDASLRQLSLTQQDPYQSILSFLEKASRVKFAQYKQSTVRRRIERRVIATRCESIEAYAEYLRVRPEESRLLFQDILISVTSFFRDEHSFRALAGAIAERIDQKRTGDSFRAWVVGCATGEEAYSIAILVFEALAKANKQLNVQIFATDIDEQAMSIARKGLYQQASVAEIPPRLRSRYFDEQDQWFRIKDYVRDAIVFARHDVAQDPPFLKLDLVSCRNVLIYFNSHLQEHTLKTFHFAMDNQAVLFLGKSESATTVSDLFELTDKNAKIFVRSAKKGDLPRSYSRQEFNRESALITKDRQSTTALDLFTSMVNGFAPDSVLVDQDHRVRHVFGGANRYLHFPKGEPSVTIQKLLPSDVAVEVSALLHRAERSGHAAKGDQRHRFVIDRDERRIQLTVAPLPSDGRVEFIVCFSQALHDALRPVKSTAGSSRLPPEEQIRRLEQELAAAREHLQTVIEEHDTASEELQALNEELQSSNEELQSTNEELETTNEELQSANEELTTLNQEINVKSSELMTLNQRLVAIQNAIAYPLLVVDKNLRLTDYNPASRYLFRISEVDRGQHIRAALSHLSVEPVLEMIGESMRERRAMRLQLEVLDRHFEACVQLIDGSKGEVDGLVLSFVDNTELVHALTQSRVSKERLSAIVDNTPALVTMKDSIGAYVYVNQRFCDVLGRSEKEVLGRTDEELFGPKAGSALRERDFEVLKSRSPMWLEESLHVGGKLRYWLSSKFPLLDDRRTAQSVCTIALDITERVLQEQHLKVFKRVVSASNAGLAILESNEGVYEVTFASNEFADKIGKGAPELHGLPLDELLEIVLSDAESPRTAELSEAARQRPLASFTINLAEKAGGELWVELRTATISFGGEEPNYLILLLFDVTQRVQAQRIILSQQEELSRFSKLASLGEVAAGISHEINTPLNVITTKTDLLKRLADRGQLEKERLARVATDIDGMVENITNVISGLKSITRMESEQLRPHNVQELVREAVRVSGFRLQQASVHLSFDLPREELVIDCYPVQIVQILINLINNAVDAISALRERWIRIEARSSDGKVHVRIFDSGKGIDPALAEKIMTPFFTTKKEEHGTGLGLSLSRNIAQHHGGDLRLATEEKNTCFELELPQKQV</sequence>
<evidence type="ECO:0000256" key="4">
    <source>
        <dbReference type="ARBA" id="ARBA00022679"/>
    </source>
</evidence>
<dbReference type="Gene3D" id="3.30.450.20">
    <property type="entry name" value="PAS domain"/>
    <property type="match status" value="3"/>
</dbReference>
<dbReference type="EMBL" id="JEMB01001478">
    <property type="protein sequence ID" value="KYF87055.1"/>
    <property type="molecule type" value="Genomic_DNA"/>
</dbReference>
<protein>
    <recommendedName>
        <fullName evidence="15">Protein-glutamate O-methyltransferase</fullName>
    </recommendedName>
</protein>
<keyword evidence="6" id="KW-0145">Chemotaxis</keyword>
<keyword evidence="3" id="KW-0489">Methyltransferase</keyword>
<dbReference type="CDD" id="cd00130">
    <property type="entry name" value="PAS"/>
    <property type="match status" value="2"/>
</dbReference>
<dbReference type="Pfam" id="PF08448">
    <property type="entry name" value="PAS_4"/>
    <property type="match status" value="1"/>
</dbReference>
<dbReference type="Pfam" id="PF03705">
    <property type="entry name" value="CheR_N"/>
    <property type="match status" value="1"/>
</dbReference>
<gene>
    <name evidence="13" type="ORF">BE17_09720</name>
</gene>
<evidence type="ECO:0000313" key="14">
    <source>
        <dbReference type="Proteomes" id="UP000075635"/>
    </source>
</evidence>
<evidence type="ECO:0000256" key="2">
    <source>
        <dbReference type="ARBA" id="ARBA00001541"/>
    </source>
</evidence>
<dbReference type="GO" id="GO:0005737">
    <property type="term" value="C:cytoplasm"/>
    <property type="evidence" value="ECO:0007669"/>
    <property type="project" value="InterPro"/>
</dbReference>
<evidence type="ECO:0000256" key="6">
    <source>
        <dbReference type="PROSITE-ProRule" id="PRU00050"/>
    </source>
</evidence>
<dbReference type="NCBIfam" id="TIGR00229">
    <property type="entry name" value="sensory_box"/>
    <property type="match status" value="1"/>
</dbReference>
<dbReference type="GO" id="GO:0000156">
    <property type="term" value="F:phosphorelay response regulator activity"/>
    <property type="evidence" value="ECO:0007669"/>
    <property type="project" value="InterPro"/>
</dbReference>
<dbReference type="CDD" id="cd00082">
    <property type="entry name" value="HisKA"/>
    <property type="match status" value="1"/>
</dbReference>
<dbReference type="SUPFAM" id="SSF47757">
    <property type="entry name" value="Chemotaxis receptor methyltransferase CheR, N-terminal domain"/>
    <property type="match status" value="1"/>
</dbReference>
<dbReference type="InterPro" id="IPR036890">
    <property type="entry name" value="HATPase_C_sf"/>
</dbReference>
<dbReference type="PANTHER" id="PTHR24422">
    <property type="entry name" value="CHEMOTAXIS PROTEIN METHYLTRANSFERASE"/>
    <property type="match status" value="1"/>
</dbReference>
<evidence type="ECO:0000256" key="8">
    <source>
        <dbReference type="SAM" id="MobiDB-lite"/>
    </source>
</evidence>
<dbReference type="CDD" id="cd16434">
    <property type="entry name" value="CheB-CheR_fusion"/>
    <property type="match status" value="1"/>
</dbReference>
<name>A0A150S3L7_SORCE</name>
<feature type="coiled-coil region" evidence="7">
    <location>
        <begin position="686"/>
        <end position="769"/>
    </location>
</feature>
<dbReference type="SMART" id="SM00388">
    <property type="entry name" value="HisKA"/>
    <property type="match status" value="1"/>
</dbReference>
<dbReference type="PROSITE" id="PS50122">
    <property type="entry name" value="CHEB"/>
    <property type="match status" value="1"/>
</dbReference>
<evidence type="ECO:0000256" key="3">
    <source>
        <dbReference type="ARBA" id="ARBA00022603"/>
    </source>
</evidence>
<feature type="domain" description="Histidine kinase" evidence="9">
    <location>
        <begin position="1158"/>
        <end position="1372"/>
    </location>
</feature>
<feature type="active site" evidence="6">
    <location>
        <position position="183"/>
    </location>
</feature>
<dbReference type="GO" id="GO:0008983">
    <property type="term" value="F:protein-glutamate O-methyltransferase activity"/>
    <property type="evidence" value="ECO:0007669"/>
    <property type="project" value="UniProtKB-EC"/>
</dbReference>
<keyword evidence="4" id="KW-0808">Transferase</keyword>
<dbReference type="PROSITE" id="PS50112">
    <property type="entry name" value="PAS"/>
    <property type="match status" value="1"/>
</dbReference>
<feature type="domain" description="CheB-type methylesterase" evidence="11">
    <location>
        <begin position="52"/>
        <end position="234"/>
    </location>
</feature>
<comment type="caution">
    <text evidence="13">The sequence shown here is derived from an EMBL/GenBank/DDBJ whole genome shotgun (WGS) entry which is preliminary data.</text>
</comment>
<organism evidence="13 14">
    <name type="scientific">Sorangium cellulosum</name>
    <name type="common">Polyangium cellulosum</name>
    <dbReference type="NCBI Taxonomy" id="56"/>
    <lineage>
        <taxon>Bacteria</taxon>
        <taxon>Pseudomonadati</taxon>
        <taxon>Myxococcota</taxon>
        <taxon>Polyangia</taxon>
        <taxon>Polyangiales</taxon>
        <taxon>Polyangiaceae</taxon>
        <taxon>Sorangium</taxon>
    </lineage>
</organism>
<accession>A0A150S3L7</accession>
<reference evidence="13 14" key="1">
    <citation type="submission" date="2014-02" db="EMBL/GenBank/DDBJ databases">
        <title>The small core and large imbalanced accessory genome model reveals a collaborative survival strategy of Sorangium cellulosum strains in nature.</title>
        <authorList>
            <person name="Han K."/>
            <person name="Peng R."/>
            <person name="Blom J."/>
            <person name="Li Y.-Z."/>
        </authorList>
    </citation>
    <scope>NUCLEOTIDE SEQUENCE [LARGE SCALE GENOMIC DNA]</scope>
    <source>
        <strain evidence="13 14">So0011-07</strain>
    </source>
</reference>
<dbReference type="InterPro" id="IPR050903">
    <property type="entry name" value="Bact_Chemotaxis_MeTrfase"/>
</dbReference>
<dbReference type="InterPro" id="IPR035909">
    <property type="entry name" value="CheB_C"/>
</dbReference>
<dbReference type="GO" id="GO:0006935">
    <property type="term" value="P:chemotaxis"/>
    <property type="evidence" value="ECO:0007669"/>
    <property type="project" value="UniProtKB-UniRule"/>
</dbReference>
<dbReference type="Gene3D" id="3.30.565.10">
    <property type="entry name" value="Histidine kinase-like ATPase, C-terminal domain"/>
    <property type="match status" value="1"/>
</dbReference>
<proteinExistence type="predicted"/>
<comment type="catalytic activity">
    <reaction evidence="2">
        <text>L-glutamyl-[protein] + S-adenosyl-L-methionine = [protein]-L-glutamate 5-O-methyl ester + S-adenosyl-L-homocysteine</text>
        <dbReference type="Rhea" id="RHEA:24452"/>
        <dbReference type="Rhea" id="RHEA-COMP:10208"/>
        <dbReference type="Rhea" id="RHEA-COMP:10311"/>
        <dbReference type="ChEBI" id="CHEBI:29973"/>
        <dbReference type="ChEBI" id="CHEBI:57856"/>
        <dbReference type="ChEBI" id="CHEBI:59789"/>
        <dbReference type="ChEBI" id="CHEBI:82795"/>
        <dbReference type="EC" id="2.1.1.80"/>
    </reaction>
</comment>
<evidence type="ECO:0000259" key="11">
    <source>
        <dbReference type="PROSITE" id="PS50122"/>
    </source>
</evidence>
<evidence type="ECO:0000256" key="1">
    <source>
        <dbReference type="ARBA" id="ARBA00000085"/>
    </source>
</evidence>
<dbReference type="SUPFAM" id="SSF47384">
    <property type="entry name" value="Homodimeric domain of signal transducing histidine kinase"/>
    <property type="match status" value="1"/>
</dbReference>
<feature type="domain" description="CheR-type methyltransferase" evidence="12">
    <location>
        <begin position="262"/>
        <end position="523"/>
    </location>
</feature>
<evidence type="ECO:0000256" key="5">
    <source>
        <dbReference type="ARBA" id="ARBA00022691"/>
    </source>
</evidence>
<dbReference type="Proteomes" id="UP000075635">
    <property type="component" value="Unassembled WGS sequence"/>
</dbReference>
<dbReference type="InterPro" id="IPR013656">
    <property type="entry name" value="PAS_4"/>
</dbReference>
<dbReference type="SUPFAM" id="SSF55785">
    <property type="entry name" value="PYP-like sensor domain (PAS domain)"/>
    <property type="match status" value="3"/>
</dbReference>
<evidence type="ECO:0000256" key="7">
    <source>
        <dbReference type="SAM" id="Coils"/>
    </source>
</evidence>
<dbReference type="SMART" id="SM00138">
    <property type="entry name" value="MeTrc"/>
    <property type="match status" value="1"/>
</dbReference>
<dbReference type="Gene3D" id="3.40.50.180">
    <property type="entry name" value="Methylesterase CheB, C-terminal domain"/>
    <property type="match status" value="1"/>
</dbReference>
<dbReference type="SMART" id="SM00387">
    <property type="entry name" value="HATPase_c"/>
    <property type="match status" value="1"/>
</dbReference>
<keyword evidence="5" id="KW-0949">S-adenosyl-L-methionine</keyword>
<dbReference type="InterPro" id="IPR022642">
    <property type="entry name" value="CheR_C"/>
</dbReference>
<dbReference type="InterPro" id="IPR029063">
    <property type="entry name" value="SAM-dependent_MTases_sf"/>
</dbReference>
<dbReference type="Gene3D" id="3.40.50.150">
    <property type="entry name" value="Vaccinia Virus protein VP39"/>
    <property type="match status" value="1"/>
</dbReference>
<comment type="catalytic activity">
    <reaction evidence="1">
        <text>ATP + protein L-histidine = ADP + protein N-phospho-L-histidine.</text>
        <dbReference type="EC" id="2.7.13.3"/>
    </reaction>
</comment>
<dbReference type="PRINTS" id="PR00996">
    <property type="entry name" value="CHERMTFRASE"/>
</dbReference>
<feature type="active site" evidence="6">
    <location>
        <position position="64"/>
    </location>
</feature>
<dbReference type="InterPro" id="IPR000780">
    <property type="entry name" value="CheR_MeTrfase"/>
</dbReference>
<feature type="compositionally biased region" description="Basic residues" evidence="8">
    <location>
        <begin position="1"/>
        <end position="19"/>
    </location>
</feature>
<evidence type="ECO:0000259" key="12">
    <source>
        <dbReference type="PROSITE" id="PS50123"/>
    </source>
</evidence>
<dbReference type="SUPFAM" id="SSF55874">
    <property type="entry name" value="ATPase domain of HSP90 chaperone/DNA topoisomerase II/histidine kinase"/>
    <property type="match status" value="1"/>
</dbReference>
<evidence type="ECO:0000313" key="13">
    <source>
        <dbReference type="EMBL" id="KYF87055.1"/>
    </source>
</evidence>
<dbReference type="Gene3D" id="1.10.155.10">
    <property type="entry name" value="Chemotaxis receptor methyltransferase CheR, N-terminal domain"/>
    <property type="match status" value="1"/>
</dbReference>
<feature type="compositionally biased region" description="Low complexity" evidence="8">
    <location>
        <begin position="31"/>
        <end position="47"/>
    </location>
</feature>
<dbReference type="PROSITE" id="PS50109">
    <property type="entry name" value="HIS_KIN"/>
    <property type="match status" value="1"/>
</dbReference>
<dbReference type="InterPro" id="IPR000014">
    <property type="entry name" value="PAS"/>
</dbReference>